<dbReference type="InterPro" id="IPR032466">
    <property type="entry name" value="Metal_Hydrolase"/>
</dbReference>
<feature type="binding site" evidence="4">
    <location>
        <position position="133"/>
    </location>
    <ligand>
        <name>a divalent metal cation</name>
        <dbReference type="ChEBI" id="CHEBI:60240"/>
        <label>2</label>
    </ligand>
</feature>
<evidence type="ECO:0000256" key="5">
    <source>
        <dbReference type="SAM" id="Coils"/>
    </source>
</evidence>
<dbReference type="PROSITE" id="PS01090">
    <property type="entry name" value="TATD_2"/>
    <property type="match status" value="1"/>
</dbReference>
<dbReference type="SUPFAM" id="SSF51556">
    <property type="entry name" value="Metallo-dependent hydrolases"/>
    <property type="match status" value="1"/>
</dbReference>
<evidence type="ECO:0000256" key="3">
    <source>
        <dbReference type="ARBA" id="ARBA00022801"/>
    </source>
</evidence>
<feature type="binding site" evidence="4">
    <location>
        <position position="99"/>
    </location>
    <ligand>
        <name>a divalent metal cation</name>
        <dbReference type="ChEBI" id="CHEBI:60240"/>
        <label>1</label>
    </ligand>
</feature>
<gene>
    <name evidence="6" type="ORF">CWI81_06330</name>
</gene>
<dbReference type="EMBL" id="PIQF01000001">
    <property type="protein sequence ID" value="RUO78082.1"/>
    <property type="molecule type" value="Genomic_DNA"/>
</dbReference>
<dbReference type="Gene3D" id="3.20.20.140">
    <property type="entry name" value="Metal-dependent hydrolases"/>
    <property type="match status" value="1"/>
</dbReference>
<dbReference type="Proteomes" id="UP000287908">
    <property type="component" value="Unassembled WGS sequence"/>
</dbReference>
<dbReference type="OrthoDB" id="9810005at2"/>
<sequence length="257" mass="29222">MALFDTHCHLDFDAFDKDRAEVLDRAQATGINYFMVPGVTIDSCSRLLALSEEHSSCYFGLGLHPYFIEKHQFSYIQQLEQQVDQLLQQNNCCFKSIGEIGLDATCADLEFQQQLLREQLQIAKQRHLPVILHHRKTLDKTLKLVRESGPETGVVHAFSGSYEQGKAWIDEGYFLGIGGTITYQRAEKTRDAIARLPLESMVLETDCPDMPVVGHQGERNEPARMLTTLESLAQLKKISKEVVTEKCFKNSQRLFNL</sequence>
<proteinExistence type="inferred from homology"/>
<dbReference type="CDD" id="cd01310">
    <property type="entry name" value="TatD_DNAse"/>
    <property type="match status" value="1"/>
</dbReference>
<reference evidence="6 7" key="1">
    <citation type="journal article" date="2011" name="Front. Microbiol.">
        <title>Genomic signatures of strain selection and enhancement in Bacillus atrophaeus var. globigii, a historical biowarfare simulant.</title>
        <authorList>
            <person name="Gibbons H.S."/>
            <person name="Broomall S.M."/>
            <person name="McNew L.A."/>
            <person name="Daligault H."/>
            <person name="Chapman C."/>
            <person name="Bruce D."/>
            <person name="Karavis M."/>
            <person name="Krepps M."/>
            <person name="McGregor P.A."/>
            <person name="Hong C."/>
            <person name="Park K.H."/>
            <person name="Akmal A."/>
            <person name="Feldman A."/>
            <person name="Lin J.S."/>
            <person name="Chang W.E."/>
            <person name="Higgs B.W."/>
            <person name="Demirev P."/>
            <person name="Lindquist J."/>
            <person name="Liem A."/>
            <person name="Fochler E."/>
            <person name="Read T.D."/>
            <person name="Tapia R."/>
            <person name="Johnson S."/>
            <person name="Bishop-Lilly K.A."/>
            <person name="Detter C."/>
            <person name="Han C."/>
            <person name="Sozhamannan S."/>
            <person name="Rosenzweig C.N."/>
            <person name="Skowronski E.W."/>
        </authorList>
    </citation>
    <scope>NUCLEOTIDE SEQUENCE [LARGE SCALE GENOMIC DNA]</scope>
    <source>
        <strain evidence="6 7">CL-SP19</strain>
    </source>
</reference>
<dbReference type="InterPro" id="IPR018228">
    <property type="entry name" value="DNase_TatD-rel_CS"/>
</dbReference>
<feature type="coiled-coil region" evidence="5">
    <location>
        <begin position="76"/>
        <end position="126"/>
    </location>
</feature>
<feature type="binding site" evidence="4">
    <location>
        <position position="9"/>
    </location>
    <ligand>
        <name>a divalent metal cation</name>
        <dbReference type="ChEBI" id="CHEBI:60240"/>
        <label>1</label>
    </ligand>
</feature>
<keyword evidence="2 4" id="KW-0479">Metal-binding</keyword>
<comment type="caution">
    <text evidence="6">The sequence shown here is derived from an EMBL/GenBank/DDBJ whole genome shotgun (WGS) entry which is preliminary data.</text>
</comment>
<evidence type="ECO:0000313" key="7">
    <source>
        <dbReference type="Proteomes" id="UP000287908"/>
    </source>
</evidence>
<keyword evidence="7" id="KW-1185">Reference proteome</keyword>
<evidence type="ECO:0000256" key="2">
    <source>
        <dbReference type="ARBA" id="ARBA00022723"/>
    </source>
</evidence>
<dbReference type="PANTHER" id="PTHR46124:SF3">
    <property type="entry name" value="HYDROLASE"/>
    <property type="match status" value="1"/>
</dbReference>
<dbReference type="GO" id="GO:0005829">
    <property type="term" value="C:cytosol"/>
    <property type="evidence" value="ECO:0007669"/>
    <property type="project" value="TreeGrafter"/>
</dbReference>
<dbReference type="GO" id="GO:0046872">
    <property type="term" value="F:metal ion binding"/>
    <property type="evidence" value="ECO:0007669"/>
    <property type="project" value="UniProtKB-KW"/>
</dbReference>
<name>A0A432ZLH9_9GAMM</name>
<dbReference type="AlphaFoldDB" id="A0A432ZLH9"/>
<evidence type="ECO:0000256" key="1">
    <source>
        <dbReference type="ARBA" id="ARBA00009275"/>
    </source>
</evidence>
<feature type="binding site" evidence="4">
    <location>
        <position position="7"/>
    </location>
    <ligand>
        <name>a divalent metal cation</name>
        <dbReference type="ChEBI" id="CHEBI:60240"/>
        <label>1</label>
    </ligand>
</feature>
<dbReference type="RefSeq" id="WP_126784409.1">
    <property type="nucleotide sequence ID" value="NZ_PIQF01000001.1"/>
</dbReference>
<accession>A0A432ZLH9</accession>
<dbReference type="GO" id="GO:0016788">
    <property type="term" value="F:hydrolase activity, acting on ester bonds"/>
    <property type="evidence" value="ECO:0007669"/>
    <property type="project" value="InterPro"/>
</dbReference>
<dbReference type="Pfam" id="PF01026">
    <property type="entry name" value="TatD_DNase"/>
    <property type="match status" value="1"/>
</dbReference>
<dbReference type="PROSITE" id="PS01137">
    <property type="entry name" value="TATD_1"/>
    <property type="match status" value="1"/>
</dbReference>
<dbReference type="FunFam" id="3.20.20.140:FF:000005">
    <property type="entry name" value="TatD family hydrolase"/>
    <property type="match status" value="1"/>
</dbReference>
<keyword evidence="5" id="KW-0175">Coiled coil</keyword>
<feature type="binding site" evidence="4">
    <location>
        <position position="206"/>
    </location>
    <ligand>
        <name>a divalent metal cation</name>
        <dbReference type="ChEBI" id="CHEBI:60240"/>
        <label>1</label>
    </ligand>
</feature>
<evidence type="ECO:0000313" key="6">
    <source>
        <dbReference type="EMBL" id="RUO78082.1"/>
    </source>
</evidence>
<feature type="binding site" evidence="4">
    <location>
        <position position="156"/>
    </location>
    <ligand>
        <name>a divalent metal cation</name>
        <dbReference type="ChEBI" id="CHEBI:60240"/>
        <label>2</label>
    </ligand>
</feature>
<organism evidence="6 7">
    <name type="scientific">Idiomarina seosinensis</name>
    <dbReference type="NCBI Taxonomy" id="281739"/>
    <lineage>
        <taxon>Bacteria</taxon>
        <taxon>Pseudomonadati</taxon>
        <taxon>Pseudomonadota</taxon>
        <taxon>Gammaproteobacteria</taxon>
        <taxon>Alteromonadales</taxon>
        <taxon>Idiomarinaceae</taxon>
        <taxon>Idiomarina</taxon>
    </lineage>
</organism>
<protein>
    <submittedName>
        <fullName evidence="6">TatD family deoxyribonuclease</fullName>
    </submittedName>
</protein>
<evidence type="ECO:0000256" key="4">
    <source>
        <dbReference type="PIRSR" id="PIRSR005902-1"/>
    </source>
</evidence>
<comment type="similarity">
    <text evidence="1">Belongs to the metallo-dependent hydrolases superfamily. TatD-type hydrolase family.</text>
</comment>
<dbReference type="PANTHER" id="PTHR46124">
    <property type="entry name" value="D-AMINOACYL-TRNA DEACYLASE"/>
    <property type="match status" value="1"/>
</dbReference>
<dbReference type="InterPro" id="IPR001130">
    <property type="entry name" value="TatD-like"/>
</dbReference>
<dbReference type="PIRSF" id="PIRSF005902">
    <property type="entry name" value="DNase_TatD"/>
    <property type="match status" value="1"/>
</dbReference>
<keyword evidence="3" id="KW-0378">Hydrolase</keyword>